<dbReference type="OrthoDB" id="5876240at2759"/>
<gene>
    <name evidence="2" type="ORF">PHMEG_00030475</name>
</gene>
<evidence type="ECO:0000259" key="1">
    <source>
        <dbReference type="Pfam" id="PF13843"/>
    </source>
</evidence>
<dbReference type="PANTHER" id="PTHR46599:SF3">
    <property type="entry name" value="PIGGYBAC TRANSPOSABLE ELEMENT-DERIVED PROTEIN 4"/>
    <property type="match status" value="1"/>
</dbReference>
<sequence length="270" mass="31269">MEGRNRQLAFCQFAQAGKGQSCIDTDENGRLGNRSCKVPNFARIPGLHNEEGRPTTAALDCAESPLELEFWLGVERETNRYYEQQLPARMDSRFRSQSGTNTMTIEHLLANEKRVHSRIRAHEILQCIGLLLARMMCPHIRRLSDHWATTSVGAIPAGTFGRFMKRERFGRIMRNLHFSDNDAARAQPDKAWKVRPIVDTLQRTFLSGYTTPTVISFDEAMVPSRSRYNTMRQFMKDKPHRWGTKLFMTCCVQSVYCLRYYNVRAEQTFF</sequence>
<evidence type="ECO:0000313" key="2">
    <source>
        <dbReference type="EMBL" id="OWY98696.1"/>
    </source>
</evidence>
<dbReference type="InterPro" id="IPR029526">
    <property type="entry name" value="PGBD"/>
</dbReference>
<dbReference type="Pfam" id="PF13843">
    <property type="entry name" value="DDE_Tnp_1_7"/>
    <property type="match status" value="1"/>
</dbReference>
<evidence type="ECO:0000313" key="3">
    <source>
        <dbReference type="Proteomes" id="UP000198211"/>
    </source>
</evidence>
<feature type="domain" description="PiggyBac transposable element-derived protein" evidence="1">
    <location>
        <begin position="76"/>
        <end position="262"/>
    </location>
</feature>
<keyword evidence="3" id="KW-1185">Reference proteome</keyword>
<dbReference type="AlphaFoldDB" id="A0A225V1U8"/>
<dbReference type="PANTHER" id="PTHR46599">
    <property type="entry name" value="PIGGYBAC TRANSPOSABLE ELEMENT-DERIVED PROTEIN 4"/>
    <property type="match status" value="1"/>
</dbReference>
<proteinExistence type="predicted"/>
<comment type="caution">
    <text evidence="2">The sequence shown here is derived from an EMBL/GenBank/DDBJ whole genome shotgun (WGS) entry which is preliminary data.</text>
</comment>
<accession>A0A225V1U8</accession>
<protein>
    <recommendedName>
        <fullName evidence="1">PiggyBac transposable element-derived protein domain-containing protein</fullName>
    </recommendedName>
</protein>
<name>A0A225V1U8_9STRA</name>
<dbReference type="STRING" id="4795.A0A225V1U8"/>
<organism evidence="2 3">
    <name type="scientific">Phytophthora megakarya</name>
    <dbReference type="NCBI Taxonomy" id="4795"/>
    <lineage>
        <taxon>Eukaryota</taxon>
        <taxon>Sar</taxon>
        <taxon>Stramenopiles</taxon>
        <taxon>Oomycota</taxon>
        <taxon>Peronosporomycetes</taxon>
        <taxon>Peronosporales</taxon>
        <taxon>Peronosporaceae</taxon>
        <taxon>Phytophthora</taxon>
    </lineage>
</organism>
<dbReference type="EMBL" id="NBNE01009161">
    <property type="protein sequence ID" value="OWY98696.1"/>
    <property type="molecule type" value="Genomic_DNA"/>
</dbReference>
<dbReference type="Proteomes" id="UP000198211">
    <property type="component" value="Unassembled WGS sequence"/>
</dbReference>
<reference evidence="3" key="1">
    <citation type="submission" date="2017-03" db="EMBL/GenBank/DDBJ databases">
        <title>Phytopthora megakarya and P. palmivora, two closely related causual agents of cacao black pod achieved similar genome size and gene model numbers by different mechanisms.</title>
        <authorList>
            <person name="Ali S."/>
            <person name="Shao J."/>
            <person name="Larry D.J."/>
            <person name="Kronmiller B."/>
            <person name="Shen D."/>
            <person name="Strem M.D."/>
            <person name="Melnick R.L."/>
            <person name="Guiltinan M.J."/>
            <person name="Tyler B.M."/>
            <person name="Meinhardt L.W."/>
            <person name="Bailey B.A."/>
        </authorList>
    </citation>
    <scope>NUCLEOTIDE SEQUENCE [LARGE SCALE GENOMIC DNA]</scope>
    <source>
        <strain evidence="3">zdho120</strain>
    </source>
</reference>